<keyword evidence="2" id="KW-0472">Membrane</keyword>
<evidence type="ECO:0000313" key="3">
    <source>
        <dbReference type="EMBL" id="SUG57650.1"/>
    </source>
</evidence>
<organism evidence="3 4">
    <name type="scientific">Salmonella diarizonae</name>
    <dbReference type="NCBI Taxonomy" id="59204"/>
    <lineage>
        <taxon>Bacteria</taxon>
        <taxon>Pseudomonadati</taxon>
        <taxon>Pseudomonadota</taxon>
        <taxon>Gammaproteobacteria</taxon>
        <taxon>Enterobacterales</taxon>
        <taxon>Enterobacteriaceae</taxon>
        <taxon>Salmonella</taxon>
    </lineage>
</organism>
<accession>A0A379U5L5</accession>
<feature type="transmembrane region" description="Helical" evidence="2">
    <location>
        <begin position="31"/>
        <end position="49"/>
    </location>
</feature>
<protein>
    <submittedName>
        <fullName evidence="3">Uncharacterized protein</fullName>
    </submittedName>
</protein>
<feature type="transmembrane region" description="Helical" evidence="2">
    <location>
        <begin position="203"/>
        <end position="220"/>
    </location>
</feature>
<keyword evidence="2" id="KW-1133">Transmembrane helix</keyword>
<dbReference type="Proteomes" id="UP000254633">
    <property type="component" value="Unassembled WGS sequence"/>
</dbReference>
<feature type="region of interest" description="Disordered" evidence="1">
    <location>
        <begin position="250"/>
        <end position="270"/>
    </location>
</feature>
<feature type="transmembrane region" description="Helical" evidence="2">
    <location>
        <begin position="177"/>
        <end position="197"/>
    </location>
</feature>
<evidence type="ECO:0000313" key="4">
    <source>
        <dbReference type="Proteomes" id="UP000254633"/>
    </source>
</evidence>
<feature type="compositionally biased region" description="Polar residues" evidence="1">
    <location>
        <begin position="254"/>
        <end position="263"/>
    </location>
</feature>
<keyword evidence="2" id="KW-0812">Transmembrane</keyword>
<name>A0A379U5L5_SALDZ</name>
<dbReference type="RefSeq" id="WP_136058518.1">
    <property type="nucleotide sequence ID" value="NZ_DACWWF010000003.1"/>
</dbReference>
<proteinExistence type="predicted"/>
<dbReference type="AlphaFoldDB" id="A0A379U5L5"/>
<reference evidence="3 4" key="1">
    <citation type="submission" date="2018-06" db="EMBL/GenBank/DDBJ databases">
        <authorList>
            <consortium name="Pathogen Informatics"/>
            <person name="Doyle S."/>
        </authorList>
    </citation>
    <scope>NUCLEOTIDE SEQUENCE [LARGE SCALE GENOMIC DNA]</scope>
    <source>
        <strain evidence="3 4">NCTC10060</strain>
    </source>
</reference>
<dbReference type="EMBL" id="UGXH01000003">
    <property type="protein sequence ID" value="SUG57650.1"/>
    <property type="molecule type" value="Genomic_DNA"/>
</dbReference>
<gene>
    <name evidence="3" type="ORF">NCTC10060_04879</name>
</gene>
<sequence>MNNESKLRKILPCLKYYLSINRLKIDEKGYFKYWFLLWNFFLSVIYEVFQNPKFIFSFLVIMLISSAGIWAPWLYSLDLSPVCETIVPTNAIVTTTSGGIIHSDKIVESVNVVCLYISSLDITLFQNFSLFMFNLGLLGGIAAEFFIQKKDNTECEEKISFNNLETDESSDSRVKEYAGFFLWVVAFILSFFALKNPTGDSPQVFWGGLLSIALWIFTNIRKKEYTVKTDVNNLIGGMILNSDKLPGTGLEEATNPSNHSVTKLNGDGLE</sequence>
<evidence type="ECO:0000256" key="1">
    <source>
        <dbReference type="SAM" id="MobiDB-lite"/>
    </source>
</evidence>
<evidence type="ECO:0000256" key="2">
    <source>
        <dbReference type="SAM" id="Phobius"/>
    </source>
</evidence>
<feature type="transmembrane region" description="Helical" evidence="2">
    <location>
        <begin position="56"/>
        <end position="75"/>
    </location>
</feature>